<evidence type="ECO:0000256" key="2">
    <source>
        <dbReference type="ARBA" id="ARBA00022737"/>
    </source>
</evidence>
<evidence type="ECO:0000259" key="6">
    <source>
        <dbReference type="PROSITE" id="PS50103"/>
    </source>
</evidence>
<dbReference type="Pfam" id="PF00642">
    <property type="entry name" value="zf-CCCH"/>
    <property type="match status" value="2"/>
</dbReference>
<dbReference type="FunFam" id="4.10.1000.10:FF:000001">
    <property type="entry name" value="zinc finger CCCH domain-containing protein 15-like"/>
    <property type="match status" value="1"/>
</dbReference>
<feature type="zinc finger region" description="C3H1-type" evidence="5">
    <location>
        <begin position="1"/>
        <end position="28"/>
    </location>
</feature>
<dbReference type="GO" id="GO:0003729">
    <property type="term" value="F:mRNA binding"/>
    <property type="evidence" value="ECO:0007669"/>
    <property type="project" value="InterPro"/>
</dbReference>
<dbReference type="InterPro" id="IPR000571">
    <property type="entry name" value="Znf_CCCH"/>
</dbReference>
<dbReference type="GO" id="GO:0008270">
    <property type="term" value="F:zinc ion binding"/>
    <property type="evidence" value="ECO:0007669"/>
    <property type="project" value="UniProtKB-KW"/>
</dbReference>
<dbReference type="EMBL" id="KZ987999">
    <property type="protein sequence ID" value="RKP13528.1"/>
    <property type="molecule type" value="Genomic_DNA"/>
</dbReference>
<feature type="zinc finger region" description="C3H1-type" evidence="5">
    <location>
        <begin position="38"/>
        <end position="63"/>
    </location>
</feature>
<gene>
    <name evidence="7" type="ORF">BJ684DRAFT_4774</name>
</gene>
<evidence type="ECO:0000256" key="4">
    <source>
        <dbReference type="ARBA" id="ARBA00022833"/>
    </source>
</evidence>
<dbReference type="OrthoDB" id="410307at2759"/>
<accession>A0A4P9Y3K2</accession>
<feature type="domain" description="C3H1-type" evidence="6">
    <location>
        <begin position="38"/>
        <end position="63"/>
    </location>
</feature>
<dbReference type="InterPro" id="IPR036855">
    <property type="entry name" value="Znf_CCCH_sf"/>
</dbReference>
<evidence type="ECO:0000256" key="5">
    <source>
        <dbReference type="PROSITE-ProRule" id="PRU00723"/>
    </source>
</evidence>
<sequence>YKTELCKSYSETGQCRYGERCQFAHGQEELLPVRRHPKYKTIPCRTYQERGSCPYDTRCTFIH</sequence>
<dbReference type="AlphaFoldDB" id="A0A4P9Y3K2"/>
<dbReference type="SMART" id="SM00356">
    <property type="entry name" value="ZnF_C3H1"/>
    <property type="match status" value="2"/>
</dbReference>
<dbReference type="InterPro" id="IPR045877">
    <property type="entry name" value="ZFP36-like"/>
</dbReference>
<dbReference type="SUPFAM" id="SSF90229">
    <property type="entry name" value="CCCH zinc finger"/>
    <property type="match status" value="2"/>
</dbReference>
<keyword evidence="8" id="KW-1185">Reference proteome</keyword>
<keyword evidence="3 5" id="KW-0863">Zinc-finger</keyword>
<feature type="non-terminal residue" evidence="7">
    <location>
        <position position="63"/>
    </location>
</feature>
<dbReference type="Proteomes" id="UP000267251">
    <property type="component" value="Unassembled WGS sequence"/>
</dbReference>
<feature type="non-terminal residue" evidence="7">
    <location>
        <position position="1"/>
    </location>
</feature>
<proteinExistence type="predicted"/>
<dbReference type="Gene3D" id="4.10.1000.10">
    <property type="entry name" value="Zinc finger, CCCH-type"/>
    <property type="match status" value="2"/>
</dbReference>
<feature type="domain" description="C3H1-type" evidence="6">
    <location>
        <begin position="1"/>
        <end position="28"/>
    </location>
</feature>
<reference evidence="8" key="1">
    <citation type="journal article" date="2018" name="Nat. Microbiol.">
        <title>Leveraging single-cell genomics to expand the fungal tree of life.</title>
        <authorList>
            <person name="Ahrendt S.R."/>
            <person name="Quandt C.A."/>
            <person name="Ciobanu D."/>
            <person name="Clum A."/>
            <person name="Salamov A."/>
            <person name="Andreopoulos B."/>
            <person name="Cheng J.F."/>
            <person name="Woyke T."/>
            <person name="Pelin A."/>
            <person name="Henrissat B."/>
            <person name="Reynolds N.K."/>
            <person name="Benny G.L."/>
            <person name="Smith M.E."/>
            <person name="James T.Y."/>
            <person name="Grigoriev I.V."/>
        </authorList>
    </citation>
    <scope>NUCLEOTIDE SEQUENCE [LARGE SCALE GENOMIC DNA]</scope>
</reference>
<evidence type="ECO:0000313" key="8">
    <source>
        <dbReference type="Proteomes" id="UP000267251"/>
    </source>
</evidence>
<protein>
    <recommendedName>
        <fullName evidence="6">C3H1-type domain-containing protein</fullName>
    </recommendedName>
</protein>
<evidence type="ECO:0000256" key="3">
    <source>
        <dbReference type="ARBA" id="ARBA00022771"/>
    </source>
</evidence>
<evidence type="ECO:0000313" key="7">
    <source>
        <dbReference type="EMBL" id="RKP13528.1"/>
    </source>
</evidence>
<dbReference type="PANTHER" id="PTHR12547:SF18">
    <property type="entry name" value="PROTEIN TIS11"/>
    <property type="match status" value="1"/>
</dbReference>
<dbReference type="PROSITE" id="PS50103">
    <property type="entry name" value="ZF_C3H1"/>
    <property type="match status" value="2"/>
</dbReference>
<keyword evidence="2" id="KW-0677">Repeat</keyword>
<keyword evidence="4 5" id="KW-0862">Zinc</keyword>
<keyword evidence="1 5" id="KW-0479">Metal-binding</keyword>
<organism evidence="7 8">
    <name type="scientific">Piptocephalis cylindrospora</name>
    <dbReference type="NCBI Taxonomy" id="1907219"/>
    <lineage>
        <taxon>Eukaryota</taxon>
        <taxon>Fungi</taxon>
        <taxon>Fungi incertae sedis</taxon>
        <taxon>Zoopagomycota</taxon>
        <taxon>Zoopagomycotina</taxon>
        <taxon>Zoopagomycetes</taxon>
        <taxon>Zoopagales</taxon>
        <taxon>Piptocephalidaceae</taxon>
        <taxon>Piptocephalis</taxon>
    </lineage>
</organism>
<dbReference type="PANTHER" id="PTHR12547">
    <property type="entry name" value="CCCH ZINC FINGER/TIS11-RELATED"/>
    <property type="match status" value="1"/>
</dbReference>
<evidence type="ECO:0000256" key="1">
    <source>
        <dbReference type="ARBA" id="ARBA00022723"/>
    </source>
</evidence>
<name>A0A4P9Y3K2_9FUNG</name>